<protein>
    <submittedName>
        <fullName evidence="2">Uncharacterized protein</fullName>
    </submittedName>
</protein>
<evidence type="ECO:0000313" key="2">
    <source>
        <dbReference type="EMBL" id="WVZ85607.1"/>
    </source>
</evidence>
<proteinExistence type="predicted"/>
<sequence length="60" mass="6758">MEERRRRRSSREDDDGRTAGDEIDPEAGLITHLVSLRTTPRSPTAPRHKSSRIKTMGSSP</sequence>
<dbReference type="Proteomes" id="UP001341281">
    <property type="component" value="Chromosome 07"/>
</dbReference>
<feature type="compositionally biased region" description="Basic and acidic residues" evidence="1">
    <location>
        <begin position="1"/>
        <end position="20"/>
    </location>
</feature>
<evidence type="ECO:0000256" key="1">
    <source>
        <dbReference type="SAM" id="MobiDB-lite"/>
    </source>
</evidence>
<dbReference type="EMBL" id="CP144751">
    <property type="protein sequence ID" value="WVZ85607.1"/>
    <property type="molecule type" value="Genomic_DNA"/>
</dbReference>
<reference evidence="2 3" key="1">
    <citation type="submission" date="2024-02" db="EMBL/GenBank/DDBJ databases">
        <title>High-quality chromosome-scale genome assembly of Pensacola bahiagrass (Paspalum notatum Flugge var. saurae).</title>
        <authorList>
            <person name="Vega J.M."/>
            <person name="Podio M."/>
            <person name="Orjuela J."/>
            <person name="Siena L.A."/>
            <person name="Pessino S.C."/>
            <person name="Combes M.C."/>
            <person name="Mariac C."/>
            <person name="Albertini E."/>
            <person name="Pupilli F."/>
            <person name="Ortiz J.P.A."/>
            <person name="Leblanc O."/>
        </authorList>
    </citation>
    <scope>NUCLEOTIDE SEQUENCE [LARGE SCALE GENOMIC DNA]</scope>
    <source>
        <strain evidence="2">R1</strain>
        <tissue evidence="2">Leaf</tissue>
    </source>
</reference>
<organism evidence="2 3">
    <name type="scientific">Paspalum notatum var. saurae</name>
    <dbReference type="NCBI Taxonomy" id="547442"/>
    <lineage>
        <taxon>Eukaryota</taxon>
        <taxon>Viridiplantae</taxon>
        <taxon>Streptophyta</taxon>
        <taxon>Embryophyta</taxon>
        <taxon>Tracheophyta</taxon>
        <taxon>Spermatophyta</taxon>
        <taxon>Magnoliopsida</taxon>
        <taxon>Liliopsida</taxon>
        <taxon>Poales</taxon>
        <taxon>Poaceae</taxon>
        <taxon>PACMAD clade</taxon>
        <taxon>Panicoideae</taxon>
        <taxon>Andropogonodae</taxon>
        <taxon>Paspaleae</taxon>
        <taxon>Paspalinae</taxon>
        <taxon>Paspalum</taxon>
    </lineage>
</organism>
<accession>A0AAQ3U9G5</accession>
<dbReference type="AlphaFoldDB" id="A0AAQ3U9G5"/>
<keyword evidence="3" id="KW-1185">Reference proteome</keyword>
<evidence type="ECO:0000313" key="3">
    <source>
        <dbReference type="Proteomes" id="UP001341281"/>
    </source>
</evidence>
<feature type="region of interest" description="Disordered" evidence="1">
    <location>
        <begin position="1"/>
        <end position="60"/>
    </location>
</feature>
<name>A0AAQ3U9G5_PASNO</name>
<gene>
    <name evidence="2" type="ORF">U9M48_032513</name>
</gene>